<evidence type="ECO:0000259" key="2">
    <source>
        <dbReference type="Pfam" id="PF07885"/>
    </source>
</evidence>
<keyword evidence="3" id="KW-0813">Transport</keyword>
<gene>
    <name evidence="3" type="ORF">A6E04_05045</name>
</gene>
<dbReference type="Proteomes" id="UP000093523">
    <property type="component" value="Unassembled WGS sequence"/>
</dbReference>
<keyword evidence="1" id="KW-1133">Transmembrane helix</keyword>
<sequence length="349" mass="39426">MDMHAILKVINNLINKHFMAINMYTLMFLLISYALLSWLGLSYANEPQLTDNLSSFFYYIVTTSSTVGYGDLSPTTDYGRLFSALFIIPCGVGLFALSVGRAAVFFTDFWRTNRRGRRNLNLENHIIVIGINSGRTPHLVQMLRREEQGRREVVVVSCEYEESPFDSDIHFVRVNSFTDAVEMERSNLSKASAVIVDTDLDDVTLTVSLFVAEQNSEAHLVAHFEDPIKRDLLHKYCPNSECISSLSTELVAKSVMDKGSSFIHSELVSAHEGQTQYSIEIPSEITPFTIESVYTPFKKQYEAIIIAIQTNNEGCKINPSLETILSPGDVIYYIADERITDLNWDKITN</sequence>
<dbReference type="InterPro" id="IPR013099">
    <property type="entry name" value="K_chnl_dom"/>
</dbReference>
<accession>A0A1B9P460</accession>
<organism evidence="3 4">
    <name type="scientific">Aliivibrio logei</name>
    <name type="common">Vibrio logei</name>
    <dbReference type="NCBI Taxonomy" id="688"/>
    <lineage>
        <taxon>Bacteria</taxon>
        <taxon>Pseudomonadati</taxon>
        <taxon>Pseudomonadota</taxon>
        <taxon>Gammaproteobacteria</taxon>
        <taxon>Vibrionales</taxon>
        <taxon>Vibrionaceae</taxon>
        <taxon>Aliivibrio</taxon>
    </lineage>
</organism>
<name>A0A1B9P460_ALILO</name>
<dbReference type="Gene3D" id="3.40.50.720">
    <property type="entry name" value="NAD(P)-binding Rossmann-like Domain"/>
    <property type="match status" value="1"/>
</dbReference>
<dbReference type="Pfam" id="PF07885">
    <property type="entry name" value="Ion_trans_2"/>
    <property type="match status" value="1"/>
</dbReference>
<evidence type="ECO:0000313" key="4">
    <source>
        <dbReference type="Proteomes" id="UP000093523"/>
    </source>
</evidence>
<evidence type="ECO:0000313" key="3">
    <source>
        <dbReference type="EMBL" id="OCH23274.1"/>
    </source>
</evidence>
<evidence type="ECO:0000256" key="1">
    <source>
        <dbReference type="SAM" id="Phobius"/>
    </source>
</evidence>
<keyword evidence="3" id="KW-0407">Ion channel</keyword>
<feature type="transmembrane region" description="Helical" evidence="1">
    <location>
        <begin position="21"/>
        <end position="41"/>
    </location>
</feature>
<dbReference type="GO" id="GO:0034220">
    <property type="term" value="P:monoatomic ion transmembrane transport"/>
    <property type="evidence" value="ECO:0007669"/>
    <property type="project" value="UniProtKB-KW"/>
</dbReference>
<keyword evidence="1" id="KW-0812">Transmembrane</keyword>
<keyword evidence="1" id="KW-0472">Membrane</keyword>
<dbReference type="PANTHER" id="PTHR43833:SF9">
    <property type="entry name" value="POTASSIUM CHANNEL PROTEIN YUGO-RELATED"/>
    <property type="match status" value="1"/>
</dbReference>
<reference evidence="3 4" key="1">
    <citation type="submission" date="2016-06" db="EMBL/GenBank/DDBJ databases">
        <authorList>
            <person name="Kjaerup R.B."/>
            <person name="Dalgaard T.S."/>
            <person name="Juul-Madsen H.R."/>
        </authorList>
    </citation>
    <scope>NUCLEOTIDE SEQUENCE [LARGE SCALE GENOMIC DNA]</scope>
    <source>
        <strain evidence="3 4">1S159</strain>
    </source>
</reference>
<feature type="domain" description="Potassium channel" evidence="2">
    <location>
        <begin position="30"/>
        <end position="107"/>
    </location>
</feature>
<dbReference type="EMBL" id="MAJU01000004">
    <property type="protein sequence ID" value="OCH23274.1"/>
    <property type="molecule type" value="Genomic_DNA"/>
</dbReference>
<proteinExistence type="predicted"/>
<feature type="transmembrane region" description="Helical" evidence="1">
    <location>
        <begin position="81"/>
        <end position="110"/>
    </location>
</feature>
<dbReference type="OrthoDB" id="9813518at2"/>
<dbReference type="SUPFAM" id="SSF81324">
    <property type="entry name" value="Voltage-gated potassium channels"/>
    <property type="match status" value="1"/>
</dbReference>
<dbReference type="SUPFAM" id="SSF51735">
    <property type="entry name" value="NAD(P)-binding Rossmann-fold domains"/>
    <property type="match status" value="1"/>
</dbReference>
<dbReference type="PANTHER" id="PTHR43833">
    <property type="entry name" value="POTASSIUM CHANNEL PROTEIN 2-RELATED-RELATED"/>
    <property type="match status" value="1"/>
</dbReference>
<dbReference type="Gene3D" id="1.10.287.70">
    <property type="match status" value="1"/>
</dbReference>
<keyword evidence="3" id="KW-0406">Ion transport</keyword>
<dbReference type="InterPro" id="IPR050721">
    <property type="entry name" value="Trk_Ktr_HKT_K-transport"/>
</dbReference>
<dbReference type="AlphaFoldDB" id="A0A1B9P460"/>
<dbReference type="STRING" id="688.A6E04_05045"/>
<protein>
    <submittedName>
        <fullName evidence="3">Potassium channel related protein</fullName>
    </submittedName>
</protein>
<dbReference type="InterPro" id="IPR036291">
    <property type="entry name" value="NAD(P)-bd_dom_sf"/>
</dbReference>
<comment type="caution">
    <text evidence="3">The sequence shown here is derived from an EMBL/GenBank/DDBJ whole genome shotgun (WGS) entry which is preliminary data.</text>
</comment>